<keyword evidence="1 3" id="KW-0238">DNA-binding</keyword>
<dbReference type="SUPFAM" id="SSF56349">
    <property type="entry name" value="DNA breaking-rejoining enzymes"/>
    <property type="match status" value="1"/>
</dbReference>
<dbReference type="OrthoDB" id="184666at2"/>
<dbReference type="AlphaFoldDB" id="A0A2K4ZNQ0"/>
<keyword evidence="2" id="KW-0233">DNA recombination</keyword>
<dbReference type="InterPro" id="IPR010998">
    <property type="entry name" value="Integrase_recombinase_N"/>
</dbReference>
<evidence type="ECO:0000256" key="2">
    <source>
        <dbReference type="ARBA" id="ARBA00023172"/>
    </source>
</evidence>
<dbReference type="InterPro" id="IPR011010">
    <property type="entry name" value="DNA_brk_join_enz"/>
</dbReference>
<reference evidence="5 6" key="1">
    <citation type="submission" date="2018-01" db="EMBL/GenBank/DDBJ databases">
        <authorList>
            <person name="Gaut B.S."/>
            <person name="Morton B.R."/>
            <person name="Clegg M.T."/>
            <person name="Duvall M.R."/>
        </authorList>
    </citation>
    <scope>NUCLEOTIDE SEQUENCE [LARGE SCALE GENOMIC DNA]</scope>
    <source>
        <strain evidence="5">GP69</strain>
    </source>
</reference>
<dbReference type="GO" id="GO:0015074">
    <property type="term" value="P:DNA integration"/>
    <property type="evidence" value="ECO:0007669"/>
    <property type="project" value="InterPro"/>
</dbReference>
<evidence type="ECO:0000256" key="1">
    <source>
        <dbReference type="ARBA" id="ARBA00023125"/>
    </source>
</evidence>
<dbReference type="GO" id="GO:0006310">
    <property type="term" value="P:DNA recombination"/>
    <property type="evidence" value="ECO:0007669"/>
    <property type="project" value="UniProtKB-KW"/>
</dbReference>
<evidence type="ECO:0000259" key="4">
    <source>
        <dbReference type="PROSITE" id="PS51900"/>
    </source>
</evidence>
<dbReference type="InterPro" id="IPR013762">
    <property type="entry name" value="Integrase-like_cat_sf"/>
</dbReference>
<evidence type="ECO:0000256" key="3">
    <source>
        <dbReference type="PROSITE-ProRule" id="PRU01248"/>
    </source>
</evidence>
<dbReference type="PROSITE" id="PS51900">
    <property type="entry name" value="CB"/>
    <property type="match status" value="1"/>
</dbReference>
<sequence>MIQSEKEQRAKEKVLSQINNLPRFSHMFFTENETTTFTTKRNYYIIFYDFLSYIKDIYKISDTKSIPPYVLENLTIDNIESYKNILLEKYSPNTVNSKINSIKGIFKFLYHNHAISKNIMSQVIIKDIEIDKTSIGQTDIDHFFQAIASKNDEFIRKRNLSIASLIIDTGLSVQDIIELNICNVSDDKIIYQDSGGNIIQYILGQQTNTYLKQYMDIINSENVNQPLFTSAQKGRISSEVIQNLFKRYSNGINPLDFQAKPYVKIKDSHNYILTINPKDYKVKESKTMKDKIKASELFVKLVVNSQHSMKSEDQQLIKRIAENHRSIEGDIEKILNDISMSNEYMRISIIRTTVITLIELGIIEKDVDILNSDISNQLISKAMDIFENSKH</sequence>
<protein>
    <submittedName>
        <fullName evidence="5">Site-specific tyrosine recombinase XerS</fullName>
    </submittedName>
</protein>
<dbReference type="Gene3D" id="1.10.443.10">
    <property type="entry name" value="Intergrase catalytic core"/>
    <property type="match status" value="1"/>
</dbReference>
<dbReference type="Gene3D" id="1.10.150.130">
    <property type="match status" value="1"/>
</dbReference>
<accession>A0A2K4ZNQ0</accession>
<dbReference type="EMBL" id="OFSM01000037">
    <property type="protein sequence ID" value="SOY32056.1"/>
    <property type="molecule type" value="Genomic_DNA"/>
</dbReference>
<dbReference type="Proteomes" id="UP000236311">
    <property type="component" value="Unassembled WGS sequence"/>
</dbReference>
<keyword evidence="6" id="KW-1185">Reference proteome</keyword>
<evidence type="ECO:0000313" key="5">
    <source>
        <dbReference type="EMBL" id="SOY32056.1"/>
    </source>
</evidence>
<dbReference type="GO" id="GO:0003677">
    <property type="term" value="F:DNA binding"/>
    <property type="evidence" value="ECO:0007669"/>
    <property type="project" value="UniProtKB-UniRule"/>
</dbReference>
<evidence type="ECO:0000313" key="6">
    <source>
        <dbReference type="Proteomes" id="UP000236311"/>
    </source>
</evidence>
<dbReference type="InterPro" id="IPR044068">
    <property type="entry name" value="CB"/>
</dbReference>
<dbReference type="RefSeq" id="WP_103242029.1">
    <property type="nucleotide sequence ID" value="NZ_JANJZD010000039.1"/>
</dbReference>
<gene>
    <name evidence="5" type="ORF">AMURIS_04809</name>
</gene>
<feature type="domain" description="Core-binding (CB)" evidence="4">
    <location>
        <begin position="19"/>
        <end position="110"/>
    </location>
</feature>
<proteinExistence type="predicted"/>
<name>A0A2K4ZNQ0_9FIRM</name>
<organism evidence="5 6">
    <name type="scientific">Acetatifactor muris</name>
    <dbReference type="NCBI Taxonomy" id="879566"/>
    <lineage>
        <taxon>Bacteria</taxon>
        <taxon>Bacillati</taxon>
        <taxon>Bacillota</taxon>
        <taxon>Clostridia</taxon>
        <taxon>Lachnospirales</taxon>
        <taxon>Lachnospiraceae</taxon>
        <taxon>Acetatifactor</taxon>
    </lineage>
</organism>